<evidence type="ECO:0000256" key="2">
    <source>
        <dbReference type="ARBA" id="ARBA00022598"/>
    </source>
</evidence>
<dbReference type="Pfam" id="PF23572">
    <property type="entry name" value="GH3_C"/>
    <property type="match status" value="1"/>
</dbReference>
<comment type="caution">
    <text evidence="5">The sequence shown here is derived from an EMBL/GenBank/DDBJ whole genome shotgun (WGS) entry which is preliminary data.</text>
</comment>
<gene>
    <name evidence="5" type="ORF">CKAN_02292900</name>
</gene>
<comment type="similarity">
    <text evidence="1">Belongs to the IAA-amido conjugating enzyme family.</text>
</comment>
<feature type="domain" description="GH3 middle" evidence="3">
    <location>
        <begin position="351"/>
        <end position="424"/>
    </location>
</feature>
<dbReference type="AlphaFoldDB" id="A0A3S3P5A0"/>
<dbReference type="STRING" id="337451.A0A3S3P5A0"/>
<keyword evidence="6" id="KW-1185">Reference proteome</keyword>
<evidence type="ECO:0000259" key="3">
    <source>
        <dbReference type="Pfam" id="PF23571"/>
    </source>
</evidence>
<dbReference type="GO" id="GO:0016881">
    <property type="term" value="F:acid-amino acid ligase activity"/>
    <property type="evidence" value="ECO:0007669"/>
    <property type="project" value="TreeGrafter"/>
</dbReference>
<protein>
    <submittedName>
        <fullName evidence="5">Putative indole-3-acetic acid-amido synthetase GH3.6</fullName>
    </submittedName>
</protein>
<evidence type="ECO:0000256" key="1">
    <source>
        <dbReference type="ARBA" id="ARBA00008068"/>
    </source>
</evidence>
<proteinExistence type="inferred from homology"/>
<sequence length="573" mass="64028">MSSDQEEKILKELEYATEHAYELQLETLRSILDRNATGARYLAPFFLGQGGPTDPDSFRRLVPISSYDDYVGPIQSMADGDDRPILSVDPLICFFYSSGTSSLKPKLIPYFDSKPLKSSSNFSHQASAAIVRRLFPPRASINKILWFLYAGNVTETKGGVKVMAASAYPFQNRGPSTSRLLAMCVSPQQVILGTDTQQQMYCHLLCGLRKFDSIDGIRAPYAAGLIRAMRLLESKWKKLCQDIENGTVSSEITDVAMREAIKEFLEGPQPDIANRIRTVCEKGQWGGVLIRLWPELRYVSCVTTGSMEQYYPKLKYYAGDNLTLLGGDYFASECSVAINLDRVNPPNLTRYVMLPTAAYFEFLPFDLGDGFVAREAVDFSGVEIGKMYEVIVTTYRGLYRYRLGDIVKVTGFYNSSPQIEYVTRAPKMAGEVLTERELMSAMETFQFLLSDEAGAEVVDYTSVLDTGTSPKHMIIYIEVSELDRSIAFLRKHCSFLEGCLGSIYQAQRASGDLGPLQICVVKPGGFDRLQQVALENGAPANQYKPPKILRNQVLVDLLRTHVVTVRSDCEKNN</sequence>
<dbReference type="OrthoDB" id="10004661at2759"/>
<dbReference type="InterPro" id="IPR055377">
    <property type="entry name" value="GH3_M"/>
</dbReference>
<evidence type="ECO:0000259" key="4">
    <source>
        <dbReference type="Pfam" id="PF23572"/>
    </source>
</evidence>
<evidence type="ECO:0000313" key="6">
    <source>
        <dbReference type="Proteomes" id="UP000283530"/>
    </source>
</evidence>
<accession>A0A3S3P5A0</accession>
<feature type="domain" description="GH3 C-terminal" evidence="4">
    <location>
        <begin position="437"/>
        <end position="552"/>
    </location>
</feature>
<dbReference type="Pfam" id="PF03321">
    <property type="entry name" value="GH3"/>
    <property type="match status" value="1"/>
</dbReference>
<evidence type="ECO:0000313" key="5">
    <source>
        <dbReference type="EMBL" id="RWR93665.1"/>
    </source>
</evidence>
<dbReference type="GO" id="GO:0005737">
    <property type="term" value="C:cytoplasm"/>
    <property type="evidence" value="ECO:0007669"/>
    <property type="project" value="TreeGrafter"/>
</dbReference>
<dbReference type="EMBL" id="QPKB01000010">
    <property type="protein sequence ID" value="RWR93665.1"/>
    <property type="molecule type" value="Genomic_DNA"/>
</dbReference>
<keyword evidence="2" id="KW-0436">Ligase</keyword>
<dbReference type="InterPro" id="IPR055378">
    <property type="entry name" value="GH3_C"/>
</dbReference>
<dbReference type="InterPro" id="IPR004993">
    <property type="entry name" value="GH3"/>
</dbReference>
<dbReference type="Pfam" id="PF23571">
    <property type="entry name" value="GH3_M"/>
    <property type="match status" value="1"/>
</dbReference>
<dbReference type="PANTHER" id="PTHR31901:SF44">
    <property type="entry name" value="INDOLE-3-ACETIC ACID-AMIDO SYNTHETASE GH3.6-RELATED"/>
    <property type="match status" value="1"/>
</dbReference>
<name>A0A3S3P5A0_9MAGN</name>
<reference evidence="5 6" key="1">
    <citation type="journal article" date="2019" name="Nat. Plants">
        <title>Stout camphor tree genome fills gaps in understanding of flowering plant genome evolution.</title>
        <authorList>
            <person name="Chaw S.M."/>
            <person name="Liu Y.C."/>
            <person name="Wu Y.W."/>
            <person name="Wang H.Y."/>
            <person name="Lin C.I."/>
            <person name="Wu C.S."/>
            <person name="Ke H.M."/>
            <person name="Chang L.Y."/>
            <person name="Hsu C.Y."/>
            <person name="Yang H.T."/>
            <person name="Sudianto E."/>
            <person name="Hsu M.H."/>
            <person name="Wu K.P."/>
            <person name="Wang L.N."/>
            <person name="Leebens-Mack J.H."/>
            <person name="Tsai I.J."/>
        </authorList>
    </citation>
    <scope>NUCLEOTIDE SEQUENCE [LARGE SCALE GENOMIC DNA]</scope>
    <source>
        <strain evidence="6">cv. Chaw 1501</strain>
        <tissue evidence="5">Young leaves</tissue>
    </source>
</reference>
<dbReference type="Proteomes" id="UP000283530">
    <property type="component" value="Unassembled WGS sequence"/>
</dbReference>
<dbReference type="PANTHER" id="PTHR31901">
    <property type="entry name" value="GH3 DOMAIN-CONTAINING PROTEIN"/>
    <property type="match status" value="1"/>
</dbReference>
<organism evidence="5 6">
    <name type="scientific">Cinnamomum micranthum f. kanehirae</name>
    <dbReference type="NCBI Taxonomy" id="337451"/>
    <lineage>
        <taxon>Eukaryota</taxon>
        <taxon>Viridiplantae</taxon>
        <taxon>Streptophyta</taxon>
        <taxon>Embryophyta</taxon>
        <taxon>Tracheophyta</taxon>
        <taxon>Spermatophyta</taxon>
        <taxon>Magnoliopsida</taxon>
        <taxon>Magnoliidae</taxon>
        <taxon>Laurales</taxon>
        <taxon>Lauraceae</taxon>
        <taxon>Cinnamomum</taxon>
    </lineage>
</organism>